<dbReference type="SMART" id="SM00291">
    <property type="entry name" value="ZnF_ZZ"/>
    <property type="match status" value="2"/>
</dbReference>
<evidence type="ECO:0000313" key="8">
    <source>
        <dbReference type="Proteomes" id="UP000383932"/>
    </source>
</evidence>
<dbReference type="GO" id="GO:0000423">
    <property type="term" value="P:mitophagy"/>
    <property type="evidence" value="ECO:0007669"/>
    <property type="project" value="TreeGrafter"/>
</dbReference>
<dbReference type="InterPro" id="IPR000433">
    <property type="entry name" value="Znf_ZZ"/>
</dbReference>
<evidence type="ECO:0000256" key="4">
    <source>
        <dbReference type="SAM" id="MobiDB-lite"/>
    </source>
</evidence>
<feature type="compositionally biased region" description="Polar residues" evidence="4">
    <location>
        <begin position="393"/>
        <end position="413"/>
    </location>
</feature>
<keyword evidence="5" id="KW-0472">Membrane</keyword>
<keyword evidence="5" id="KW-0812">Transmembrane</keyword>
<dbReference type="GO" id="GO:0008270">
    <property type="term" value="F:zinc ion binding"/>
    <property type="evidence" value="ECO:0007669"/>
    <property type="project" value="UniProtKB-KW"/>
</dbReference>
<dbReference type="PANTHER" id="PTHR15090:SF0">
    <property type="entry name" value="SEQUESTOSOME-1"/>
    <property type="match status" value="1"/>
</dbReference>
<dbReference type="GO" id="GO:0007032">
    <property type="term" value="P:endosome organization"/>
    <property type="evidence" value="ECO:0007669"/>
    <property type="project" value="TreeGrafter"/>
</dbReference>
<evidence type="ECO:0000313" key="7">
    <source>
        <dbReference type="EMBL" id="KAB5593085.1"/>
    </source>
</evidence>
<keyword evidence="3" id="KW-0862">Zinc</keyword>
<keyword evidence="1" id="KW-0479">Metal-binding</keyword>
<evidence type="ECO:0000256" key="5">
    <source>
        <dbReference type="SAM" id="Phobius"/>
    </source>
</evidence>
<evidence type="ECO:0000256" key="3">
    <source>
        <dbReference type="ARBA" id="ARBA00022833"/>
    </source>
</evidence>
<protein>
    <recommendedName>
        <fullName evidence="6">ZZ-type domain-containing protein</fullName>
    </recommendedName>
</protein>
<dbReference type="SUPFAM" id="SSF57850">
    <property type="entry name" value="RING/U-box"/>
    <property type="match status" value="2"/>
</dbReference>
<evidence type="ECO:0000256" key="2">
    <source>
        <dbReference type="ARBA" id="ARBA00022771"/>
    </source>
</evidence>
<proteinExistence type="predicted"/>
<keyword evidence="5" id="KW-1133">Transmembrane helix</keyword>
<dbReference type="AlphaFoldDB" id="A0A5N5QMS8"/>
<feature type="domain" description="ZZ-type" evidence="6">
    <location>
        <begin position="250"/>
        <end position="275"/>
    </location>
</feature>
<dbReference type="Proteomes" id="UP000383932">
    <property type="component" value="Unassembled WGS sequence"/>
</dbReference>
<name>A0A5N5QMS8_9AGAM</name>
<gene>
    <name evidence="7" type="ORF">CTheo_3467</name>
</gene>
<evidence type="ECO:0000256" key="1">
    <source>
        <dbReference type="ARBA" id="ARBA00022723"/>
    </source>
</evidence>
<dbReference type="OrthoDB" id="899at2759"/>
<dbReference type="InterPro" id="IPR043145">
    <property type="entry name" value="Znf_ZZ_sf"/>
</dbReference>
<feature type="region of interest" description="Disordered" evidence="4">
    <location>
        <begin position="393"/>
        <end position="420"/>
    </location>
</feature>
<comment type="caution">
    <text evidence="7">The sequence shown here is derived from an EMBL/GenBank/DDBJ whole genome shotgun (WGS) entry which is preliminary data.</text>
</comment>
<dbReference type="GO" id="GO:0070530">
    <property type="term" value="F:K63-linked polyubiquitin modification-dependent protein binding"/>
    <property type="evidence" value="ECO:0007669"/>
    <property type="project" value="TreeGrafter"/>
</dbReference>
<dbReference type="GO" id="GO:0016235">
    <property type="term" value="C:aggresome"/>
    <property type="evidence" value="ECO:0007669"/>
    <property type="project" value="TreeGrafter"/>
</dbReference>
<keyword evidence="8" id="KW-1185">Reference proteome</keyword>
<dbReference type="Gene3D" id="3.30.60.90">
    <property type="match status" value="2"/>
</dbReference>
<evidence type="ECO:0000259" key="6">
    <source>
        <dbReference type="PROSITE" id="PS01357"/>
    </source>
</evidence>
<sequence>MSRIKTKITEVLRLQPQKPCRALDDRELVDEEAHCRHEIIRLVLSLTLHVGSCTTHAVLSAGVTLPLHLPVVVWIAYSLTKTARRHRALKAEARANRPGVQFKQLQTKRIAPALVLAIISPILGALGADIINEIVFTLAGSDNIVNMGSSDSIKFGGDANASGFSIVTAGDGSEHQLSLAQSLTGTAIEELLEMWQDRLVNGVSNDFKDLVAEIDPTVSRAPETIGDANLYVTKKNRGGVTLPSHYQVYCNACYTQINGGFSCTECHDFDLCRECYVEVKHQDVKRHAYTEFQVEEEISQIQRIIGSLRRENVVVESGRGGHTRCDVCHSLLSAPTSTSNEKELAFYYKCKNCPDFDICSKCFPDEAPKEIHTDHKFSMIVATDDEAAISRLSPNSSKHTLGSRRLSPTQSPPGRNAYVPGGGLVSSPQSLFSPIPRSRSGSGIFASNSELSSPPPAYTASAFDPGCVWPQGDIYWCDGCRAPIQSDRRLSCNDPICLSSGGMDFHVECGGWTNGYHRSTHQMRTLFKV</sequence>
<dbReference type="PROSITE" id="PS01357">
    <property type="entry name" value="ZF_ZZ_1"/>
    <property type="match status" value="1"/>
</dbReference>
<feature type="transmembrane region" description="Helical" evidence="5">
    <location>
        <begin position="110"/>
        <end position="128"/>
    </location>
</feature>
<dbReference type="InterPro" id="IPR052260">
    <property type="entry name" value="Autophagy_Rcpt_SigReg"/>
</dbReference>
<dbReference type="PANTHER" id="PTHR15090">
    <property type="entry name" value="SEQUESTOSOME 1-RELATED"/>
    <property type="match status" value="1"/>
</dbReference>
<keyword evidence="2" id="KW-0863">Zinc-finger</keyword>
<dbReference type="Pfam" id="PF00569">
    <property type="entry name" value="ZZ"/>
    <property type="match status" value="1"/>
</dbReference>
<accession>A0A5N5QMS8</accession>
<dbReference type="GO" id="GO:0044753">
    <property type="term" value="C:amphisome"/>
    <property type="evidence" value="ECO:0007669"/>
    <property type="project" value="TreeGrafter"/>
</dbReference>
<reference evidence="7 8" key="1">
    <citation type="journal article" date="2019" name="Fungal Biol. Biotechnol.">
        <title>Draft genome sequence of fastidious pathogen Ceratobasidium theobromae, which causes vascular-streak dieback in Theobroma cacao.</title>
        <authorList>
            <person name="Ali S.S."/>
            <person name="Asman A."/>
            <person name="Shao J."/>
            <person name="Firmansyah A.P."/>
            <person name="Susilo A.W."/>
            <person name="Rosmana A."/>
            <person name="McMahon P."/>
            <person name="Junaid M."/>
            <person name="Guest D."/>
            <person name="Kheng T.Y."/>
            <person name="Meinhardt L.W."/>
            <person name="Bailey B.A."/>
        </authorList>
    </citation>
    <scope>NUCLEOTIDE SEQUENCE [LARGE SCALE GENOMIC DNA]</scope>
    <source>
        <strain evidence="7 8">CT2</strain>
    </source>
</reference>
<dbReference type="EMBL" id="SSOP01000046">
    <property type="protein sequence ID" value="KAB5593085.1"/>
    <property type="molecule type" value="Genomic_DNA"/>
</dbReference>
<dbReference type="GO" id="GO:0035973">
    <property type="term" value="P:aggrephagy"/>
    <property type="evidence" value="ECO:0007669"/>
    <property type="project" value="TreeGrafter"/>
</dbReference>
<organism evidence="7 8">
    <name type="scientific">Ceratobasidium theobromae</name>
    <dbReference type="NCBI Taxonomy" id="1582974"/>
    <lineage>
        <taxon>Eukaryota</taxon>
        <taxon>Fungi</taxon>
        <taxon>Dikarya</taxon>
        <taxon>Basidiomycota</taxon>
        <taxon>Agaricomycotina</taxon>
        <taxon>Agaricomycetes</taxon>
        <taxon>Cantharellales</taxon>
        <taxon>Ceratobasidiaceae</taxon>
        <taxon>Ceratobasidium</taxon>
    </lineage>
</organism>
<dbReference type="GO" id="GO:0005080">
    <property type="term" value="F:protein kinase C binding"/>
    <property type="evidence" value="ECO:0007669"/>
    <property type="project" value="TreeGrafter"/>
</dbReference>